<proteinExistence type="predicted"/>
<accession>A0AAU9CMU3</accession>
<feature type="coiled-coil region" evidence="2">
    <location>
        <begin position="234"/>
        <end position="285"/>
    </location>
</feature>
<evidence type="ECO:0000256" key="3">
    <source>
        <dbReference type="SAM" id="Phobius"/>
    </source>
</evidence>
<dbReference type="SUPFAM" id="SSF117892">
    <property type="entry name" value="Band 7/SPFH domain"/>
    <property type="match status" value="1"/>
</dbReference>
<dbReference type="Proteomes" id="UP001348817">
    <property type="component" value="Chromosome"/>
</dbReference>
<sequence>MDGIGGALGLTTIGIVSFVIIFIFAFIVKMYNKASQGEVLVRTGGLGGADAKPRVSASGLFVVPVIHRLEKMDIRVKTITISRTGSEGLVCKDNLRADIKVTFFVRVNVDEVAQVAKSIGCDRASDPDTLKDLYEPKFAEALKTVGKQFEFVQLYTARKEFNLAIVNTIGTDLNGYRLEDCAIDFLEQTPVDKLNDSNILDAEGIKKITELTAKQTTQANLIQRDKEKTIKQQDVEAQETILNLERQKVEAEERQRKEIETMRAREQAEIMKIREEERLKSEKARIETEEAVQIAEENRLREVLVASKNKEKTDAVESERVDQARLLEETEKERIVELAQIEKERALEQERKNIQDVIRERVSVEKAVVAEQEKTKDLQAIAEADRNKAVALKNAERDAEASLVKEIKEAEAAKEASKLESERMMIEAKAKESAAVHDAEAMKTLADATAAEAAALGMSEAQVMEAKASAKEKEAEAEAAMVELTAMAEAKGIEAKGVAQAEADRGQGNVDAEVLKKKGLAQAEVIDAQADAKEKQAMIDVKVLNEKLAVEAAGIEKKAEAMKVLDPASVAHEEFRLRLEQDKEIELARIDAQKIVAAEQAGVLGEALKASNIDIIGGESMFFDKLTSSITTGKAIDKVVGNSQTLTEVKDRFFNGGNGNDFKANFRSFISQFGVSSDDLRTMTISALLMKLTQNAKSDSDLNTIRQLENLSDTMGVGDKTPESLGLHE</sequence>
<dbReference type="EMBL" id="AP025314">
    <property type="protein sequence ID" value="BDD09348.1"/>
    <property type="molecule type" value="Genomic_DNA"/>
</dbReference>
<evidence type="ECO:0000313" key="4">
    <source>
        <dbReference type="EMBL" id="BDD09348.1"/>
    </source>
</evidence>
<dbReference type="PANTHER" id="PTHR13806:SF31">
    <property type="entry name" value="FLOTILLIN-LIKE PROTEIN 1-RELATED"/>
    <property type="match status" value="1"/>
</dbReference>
<comment type="subcellular location">
    <subcellularLocation>
        <location evidence="1">Endomembrane system</location>
    </subcellularLocation>
</comment>
<organism evidence="4 5">
    <name type="scientific">Fulvitalea axinellae</name>
    <dbReference type="NCBI Taxonomy" id="1182444"/>
    <lineage>
        <taxon>Bacteria</taxon>
        <taxon>Pseudomonadati</taxon>
        <taxon>Bacteroidota</taxon>
        <taxon>Cytophagia</taxon>
        <taxon>Cytophagales</taxon>
        <taxon>Persicobacteraceae</taxon>
        <taxon>Fulvitalea</taxon>
    </lineage>
</organism>
<protein>
    <recommendedName>
        <fullName evidence="6">Flotillin family protein</fullName>
    </recommendedName>
</protein>
<keyword evidence="5" id="KW-1185">Reference proteome</keyword>
<name>A0AAU9CMU3_9BACT</name>
<feature type="transmembrane region" description="Helical" evidence="3">
    <location>
        <begin position="6"/>
        <end position="28"/>
    </location>
</feature>
<keyword evidence="3" id="KW-0472">Membrane</keyword>
<dbReference type="GO" id="GO:0012505">
    <property type="term" value="C:endomembrane system"/>
    <property type="evidence" value="ECO:0007669"/>
    <property type="project" value="UniProtKB-SubCell"/>
</dbReference>
<dbReference type="KEGG" id="fax:FUAX_17800"/>
<dbReference type="GO" id="GO:0005886">
    <property type="term" value="C:plasma membrane"/>
    <property type="evidence" value="ECO:0007669"/>
    <property type="project" value="TreeGrafter"/>
</dbReference>
<dbReference type="AlphaFoldDB" id="A0AAU9CMU3"/>
<evidence type="ECO:0000313" key="5">
    <source>
        <dbReference type="Proteomes" id="UP001348817"/>
    </source>
</evidence>
<feature type="coiled-coil region" evidence="2">
    <location>
        <begin position="340"/>
        <end position="367"/>
    </location>
</feature>
<keyword evidence="3" id="KW-0812">Transmembrane</keyword>
<feature type="coiled-coil region" evidence="2">
    <location>
        <begin position="400"/>
        <end position="427"/>
    </location>
</feature>
<dbReference type="InterPro" id="IPR036013">
    <property type="entry name" value="Band_7/SPFH_dom_sf"/>
</dbReference>
<gene>
    <name evidence="4" type="ORF">FUAX_17800</name>
</gene>
<evidence type="ECO:0008006" key="6">
    <source>
        <dbReference type="Google" id="ProtNLM"/>
    </source>
</evidence>
<evidence type="ECO:0000256" key="2">
    <source>
        <dbReference type="SAM" id="Coils"/>
    </source>
</evidence>
<feature type="coiled-coil region" evidence="2">
    <location>
        <begin position="463"/>
        <end position="490"/>
    </location>
</feature>
<evidence type="ECO:0000256" key="1">
    <source>
        <dbReference type="ARBA" id="ARBA00004308"/>
    </source>
</evidence>
<keyword evidence="2" id="KW-0175">Coiled coil</keyword>
<reference evidence="4 5" key="1">
    <citation type="submission" date="2021-12" db="EMBL/GenBank/DDBJ databases">
        <title>Genome sequencing of bacteria with rrn-lacking chromosome and rrn-plasmid.</title>
        <authorList>
            <person name="Anda M."/>
            <person name="Iwasaki W."/>
        </authorList>
    </citation>
    <scope>NUCLEOTIDE SEQUENCE [LARGE SCALE GENOMIC DNA]</scope>
    <source>
        <strain evidence="4 5">DSM 100852</strain>
    </source>
</reference>
<keyword evidence="3" id="KW-1133">Transmembrane helix</keyword>
<dbReference type="InterPro" id="IPR027705">
    <property type="entry name" value="Flotillin_fam"/>
</dbReference>
<dbReference type="PANTHER" id="PTHR13806">
    <property type="entry name" value="FLOTILLIN-RELATED"/>
    <property type="match status" value="1"/>
</dbReference>